<sequence length="472" mass="52077">MYCLLRSTGLDVSCDAITEAAMNLLAYPLYQWLSECLRPARAWASFSRLAMAQWPQSTEHPTARAVDAWLELLECSAITHRRPSFGIDSVEVDGRVVPIVEETAMQTPFGTLVHFRKTTPTPQPRVLVAAPLSGHFATLLRGTLRTMLADHDVYVTDWHNARDIPVSAGRFGFDEYVGHLIDFIRHIGPDAHVLAICQPTVAALSAVSLLAADNDPAQPASLTLMAGPIDCRVGPTAVNALANSKPIEWFEKNLIGVVPPGFAGEQRRVYPGFVQLSAFMSMNSERHVQSFEEMYYQRAKGDPAKADTIRAFYDEYLATCDLTAEFYLETVEKVFQQYALPRGELMVGGRLVEPAAIHRTALLTVEGEKDDICAVGQTVAAQDLCSGLPPYLKTHHVQAGAGHYGVFNGSKWEKQIYPIVRATIHDNEPFDASTTASDEDNAHRVTLRALLDARTSSQAATRRRSRKMALTH</sequence>
<dbReference type="InterPro" id="IPR009656">
    <property type="entry name" value="PHB_depo_C"/>
</dbReference>
<feature type="domain" description="PHB de-polymerase C-terminal" evidence="1">
    <location>
        <begin position="226"/>
        <end position="427"/>
    </location>
</feature>
<dbReference type="AlphaFoldDB" id="A0AAD2C7B5"/>
<evidence type="ECO:0000313" key="2">
    <source>
        <dbReference type="EMBL" id="CAJ0872265.1"/>
    </source>
</evidence>
<evidence type="ECO:0000313" key="3">
    <source>
        <dbReference type="EMBL" id="CAJ0874803.1"/>
    </source>
</evidence>
<proteinExistence type="predicted"/>
<evidence type="ECO:0000259" key="1">
    <source>
        <dbReference type="Pfam" id="PF06850"/>
    </source>
</evidence>
<dbReference type="Proteomes" id="UP001189792">
    <property type="component" value="Unassembled WGS sequence"/>
</dbReference>
<dbReference type="EMBL" id="CAUDKO010000004">
    <property type="protein sequence ID" value="CAJ0872265.1"/>
    <property type="molecule type" value="Genomic_DNA"/>
</dbReference>
<dbReference type="PANTHER" id="PTHR36837:SF4">
    <property type="entry name" value="BLR0908 PROTEIN"/>
    <property type="match status" value="1"/>
</dbReference>
<dbReference type="InterPro" id="IPR029058">
    <property type="entry name" value="AB_hydrolase_fold"/>
</dbReference>
<evidence type="ECO:0000313" key="4">
    <source>
        <dbReference type="Proteomes" id="UP001189792"/>
    </source>
</evidence>
<dbReference type="NCBIfam" id="TIGR01849">
    <property type="entry name" value="PHB_depoly_PhaZ"/>
    <property type="match status" value="1"/>
</dbReference>
<protein>
    <recommendedName>
        <fullName evidence="1">PHB de-polymerase C-terminal domain-containing protein</fullName>
    </recommendedName>
</protein>
<accession>A0AAD2C7B5</accession>
<evidence type="ECO:0000313" key="5">
    <source>
        <dbReference type="Proteomes" id="UP001190491"/>
    </source>
</evidence>
<gene>
    <name evidence="3" type="ORF">R77564_02062</name>
    <name evidence="2" type="ORF">R77567_02552</name>
</gene>
<comment type="caution">
    <text evidence="2">The sequence shown here is derived from an EMBL/GenBank/DDBJ whole genome shotgun (WGS) entry which is preliminary data.</text>
</comment>
<dbReference type="Pfam" id="PF06850">
    <property type="entry name" value="PHB_depo_C"/>
    <property type="match status" value="1"/>
</dbReference>
<dbReference type="InterPro" id="IPR051321">
    <property type="entry name" value="PHA/PHB_synthase"/>
</dbReference>
<dbReference type="Gene3D" id="3.40.50.1820">
    <property type="entry name" value="alpha/beta hydrolase"/>
    <property type="match status" value="1"/>
</dbReference>
<dbReference type="SUPFAM" id="SSF53474">
    <property type="entry name" value="alpha/beta-Hydrolases"/>
    <property type="match status" value="1"/>
</dbReference>
<dbReference type="PIRSF" id="PIRSF020818">
    <property type="entry name" value="PHB_depoly_PhaZ"/>
    <property type="match status" value="1"/>
</dbReference>
<dbReference type="EMBL" id="CAUDLI010000004">
    <property type="protein sequence ID" value="CAJ0874803.1"/>
    <property type="molecule type" value="Genomic_DNA"/>
</dbReference>
<dbReference type="InterPro" id="IPR010915">
    <property type="entry name" value="PHB_depoly_PhaZ"/>
</dbReference>
<dbReference type="Proteomes" id="UP001190491">
    <property type="component" value="Unassembled WGS sequence"/>
</dbReference>
<organism evidence="2 5">
    <name type="scientific">Ralstonia flatus</name>
    <dbReference type="NCBI Taxonomy" id="3058601"/>
    <lineage>
        <taxon>Bacteria</taxon>
        <taxon>Pseudomonadati</taxon>
        <taxon>Pseudomonadota</taxon>
        <taxon>Betaproteobacteria</taxon>
        <taxon>Burkholderiales</taxon>
        <taxon>Burkholderiaceae</taxon>
        <taxon>Ralstonia</taxon>
    </lineage>
</organism>
<keyword evidence="4" id="KW-1185">Reference proteome</keyword>
<reference evidence="2 4" key="1">
    <citation type="submission" date="2023-07" db="EMBL/GenBank/DDBJ databases">
        <authorList>
            <person name="Peeters C."/>
        </authorList>
    </citation>
    <scope>NUCLEOTIDE SEQUENCE</scope>
    <source>
        <strain evidence="3 4">LMG 32965</strain>
        <strain evidence="2">R-77567</strain>
    </source>
</reference>
<dbReference type="PANTHER" id="PTHR36837">
    <property type="entry name" value="POLY(3-HYDROXYALKANOATE) POLYMERASE SUBUNIT PHAC"/>
    <property type="match status" value="1"/>
</dbReference>
<name>A0AAD2C7B5_9RALS</name>